<proteinExistence type="predicted"/>
<evidence type="ECO:0008006" key="2">
    <source>
        <dbReference type="Google" id="ProtNLM"/>
    </source>
</evidence>
<evidence type="ECO:0000313" key="1">
    <source>
        <dbReference type="EMBL" id="EDP30150.1"/>
    </source>
</evidence>
<organism evidence="1">
    <name type="scientific">Brugia malayi</name>
    <name type="common">Filarial nematode worm</name>
    <dbReference type="NCBI Taxonomy" id="6279"/>
    <lineage>
        <taxon>Eukaryota</taxon>
        <taxon>Metazoa</taxon>
        <taxon>Ecdysozoa</taxon>
        <taxon>Nematoda</taxon>
        <taxon>Chromadorea</taxon>
        <taxon>Rhabditida</taxon>
        <taxon>Spirurina</taxon>
        <taxon>Spiruromorpha</taxon>
        <taxon>Filarioidea</taxon>
        <taxon>Onchocercidae</taxon>
        <taxon>Brugia</taxon>
    </lineage>
</organism>
<reference evidence="1" key="1">
    <citation type="journal article" date="2007" name="Science">
        <title>Draft genome of the filarial nematode parasite Brugia malayi.</title>
        <authorList>
            <person name="Ghedin E."/>
            <person name="Wang S."/>
            <person name="Spiro D."/>
            <person name="Caler E."/>
            <person name="Zhao Q."/>
            <person name="Crabtree J."/>
            <person name="Allen J.E."/>
            <person name="Delcher A.L."/>
            <person name="Guiliano D.B."/>
            <person name="Miranda-Saavedra D."/>
            <person name="Angiuoli S.V."/>
            <person name="Creasy T."/>
            <person name="Amedeo P."/>
            <person name="Haas B."/>
            <person name="El-Sayed N.M."/>
            <person name="Wortman J.R."/>
            <person name="Feldblyum T."/>
            <person name="Tallon L."/>
            <person name="Schatz M."/>
            <person name="Shumway M."/>
            <person name="Koo H."/>
            <person name="Salzberg S.L."/>
            <person name="Schobel S."/>
            <person name="Pertea M."/>
            <person name="Pop M."/>
            <person name="White O."/>
            <person name="Barton G.J."/>
            <person name="Carlow C.K."/>
            <person name="Crawford M.J."/>
            <person name="Daub J."/>
            <person name="Dimmic M.W."/>
            <person name="Estes C.F."/>
            <person name="Foster J.M."/>
            <person name="Ganatra M."/>
            <person name="Gregory W.F."/>
            <person name="Johnson N.M."/>
            <person name="Jin J."/>
            <person name="Komuniecki R."/>
            <person name="Korf I."/>
            <person name="Kumar S."/>
            <person name="Laney S."/>
            <person name="Li B.W."/>
            <person name="Li W."/>
            <person name="Lindblom T.H."/>
            <person name="Lustigman S."/>
            <person name="Ma D."/>
            <person name="Maina C.V."/>
            <person name="Martin D.M."/>
            <person name="McCarter J.P."/>
            <person name="McReynolds L."/>
            <person name="Mitreva M."/>
            <person name="Nutman T.B."/>
            <person name="Parkinson J."/>
            <person name="Peregrin-Alvarez J.M."/>
            <person name="Poole C."/>
            <person name="Ren Q."/>
            <person name="Saunders L."/>
            <person name="Sluder A.E."/>
            <person name="Smith K."/>
            <person name="Stanke M."/>
            <person name="Unnasch T.R."/>
            <person name="Ware J."/>
            <person name="Wei A.D."/>
            <person name="Weil G."/>
            <person name="Williams D.J."/>
            <person name="Zhang Y."/>
            <person name="Williams S.A."/>
            <person name="Fraser-Liggett C."/>
            <person name="Slatko B."/>
            <person name="Blaxter M.L."/>
            <person name="Scott A.L."/>
        </authorList>
    </citation>
    <scope>NUCLEOTIDE SEQUENCE [LARGE SCALE GENOMIC DNA]</scope>
</reference>
<sequence>MNRRLSSNYCTTVCQKSGVEVLRDFSWSAKLVGDCDTALGNLRPIVVLTLHFIEGATRTYEFTVEEKSCRNLIRKCIQNYHRDILRSQPPLSCHLPRFCMDLWSISQEMKSFSGSK</sequence>
<name>A8QCU0_BRUMA</name>
<dbReference type="EMBL" id="DS239429">
    <property type="protein sequence ID" value="EDP30150.1"/>
    <property type="molecule type" value="Genomic_DNA"/>
</dbReference>
<protein>
    <recommendedName>
        <fullName evidence="2">COMM domain-containing protein</fullName>
    </recommendedName>
</protein>
<gene>
    <name evidence="1" type="ORF">Bm1_50010</name>
</gene>
<dbReference type="AlphaFoldDB" id="A8QCU0"/>
<accession>A8QCU0</accession>